<accession>A0AA36FQK7</accession>
<evidence type="ECO:0000256" key="9">
    <source>
        <dbReference type="ARBA" id="ARBA00022989"/>
    </source>
</evidence>
<dbReference type="Pfam" id="PF16209">
    <property type="entry name" value="PhoLip_ATPase_N"/>
    <property type="match status" value="1"/>
</dbReference>
<dbReference type="FunFam" id="3.40.50.1000:FF:000190">
    <property type="entry name" value="Phospholipid-transporting ATPase"/>
    <property type="match status" value="1"/>
</dbReference>
<feature type="compositionally biased region" description="Polar residues" evidence="15">
    <location>
        <begin position="843"/>
        <end position="854"/>
    </location>
</feature>
<comment type="cofactor">
    <cofactor evidence="13">
        <name>Mg(2+)</name>
        <dbReference type="ChEBI" id="CHEBI:18420"/>
    </cofactor>
</comment>
<feature type="binding site" evidence="12">
    <location>
        <position position="449"/>
    </location>
    <ligand>
        <name>ATP</name>
        <dbReference type="ChEBI" id="CHEBI:30616"/>
    </ligand>
</feature>
<feature type="domain" description="P-type ATPase C-terminal" evidence="17">
    <location>
        <begin position="499"/>
        <end position="755"/>
    </location>
</feature>
<comment type="similarity">
    <text evidence="2 14">Belongs to the cation transport ATPase (P-type) (TC 3.A.3) family. Type IV subfamily.</text>
</comment>
<gene>
    <name evidence="18" type="ORF">MSPICULIGERA_LOCUS1850</name>
</gene>
<dbReference type="PANTHER" id="PTHR24092">
    <property type="entry name" value="PROBABLE PHOSPHOLIPID-TRANSPORTING ATPASE"/>
    <property type="match status" value="1"/>
</dbReference>
<dbReference type="InterPro" id="IPR023298">
    <property type="entry name" value="ATPase_P-typ_TM_dom_sf"/>
</dbReference>
<evidence type="ECO:0000256" key="1">
    <source>
        <dbReference type="ARBA" id="ARBA00004141"/>
    </source>
</evidence>
<feature type="transmembrane region" description="Helical" evidence="14">
    <location>
        <begin position="674"/>
        <end position="695"/>
    </location>
</feature>
<dbReference type="PANTHER" id="PTHR24092:SF150">
    <property type="entry name" value="PHOSPHOLIPID-TRANSPORTING ATPASE"/>
    <property type="match status" value="1"/>
</dbReference>
<dbReference type="Proteomes" id="UP001177023">
    <property type="component" value="Unassembled WGS sequence"/>
</dbReference>
<protein>
    <recommendedName>
        <fullName evidence="14">Phospholipid-transporting ATPase</fullName>
        <ecNumber evidence="14">7.6.2.1</ecNumber>
    </recommendedName>
</protein>
<dbReference type="InterPro" id="IPR036412">
    <property type="entry name" value="HAD-like_sf"/>
</dbReference>
<keyword evidence="5 12" id="KW-0547">Nucleotide-binding</keyword>
<feature type="region of interest" description="Disordered" evidence="15">
    <location>
        <begin position="820"/>
        <end position="907"/>
    </location>
</feature>
<feature type="domain" description="P-type ATPase N-terminal" evidence="16">
    <location>
        <begin position="25"/>
        <end position="78"/>
    </location>
</feature>
<reference evidence="18" key="1">
    <citation type="submission" date="2023-06" db="EMBL/GenBank/DDBJ databases">
        <authorList>
            <person name="Delattre M."/>
        </authorList>
    </citation>
    <scope>NUCLEOTIDE SEQUENCE</scope>
    <source>
        <strain evidence="18">AF72</strain>
    </source>
</reference>
<evidence type="ECO:0000256" key="5">
    <source>
        <dbReference type="ARBA" id="ARBA00022741"/>
    </source>
</evidence>
<sequence length="907" mass="101117">MFAFIQKCRRPPETNHEVIIGAPSKQSANNKLNTTKYNAFDFVPRFLVAKFLEPTNAFFLVLTLVKLLPEVSAVPWHSSGVPLIIIILVNAFTEIYEDLLEEGHIVRLTKGDMVPADLLILSSSEPGGDVYMETANLDGEANLKVRQAPAETMEDRYIHQGLLRAFLGQLILFSNLVPISLCVTIEGCLMWQAYFIKQDIGIYDEERDQKSEVRSFAMIPNLGLVKYVMSDKTGTLTTNRMNFKFCSIGGKSYGVASESPEFDGRKMVRELRYRTLCFGYRDVTEEEYLTWADEWNKANCDLQNREKMIEEVAAKMEHEILLLGASAIEDKLQDRVPETIARMLQAEMKVWVLTGDKLETAINIGHSCSLLSQDTPKIILDRNTEAETEALLDSYVGMVGERMLDAKNAQLALIVDAQCLDWVMGSSTMRMDFLRIALCCSAVICCRCTPFQKAAVTRLVRNNVDGLVLSVGDGANDVAMIQEADIGVGITGVEGSQAANASDFAISQFHHLDRLLFVHGTTCFHRISTVVLFSLYKNLIEVSLNMFYGFDNGNSDNPVADESTMVRYNLIYTCWIVGILGIFDNPVPLDVLGKYPLLYTHFQDNLTNLSHMIWSANAMLHGAMLYYAYRIWWRDGGVMFPSGRDGWGQMGGSWLYSCMVFVVSLKSVLESLSITVLTALGCLSSIIGVAAMMVVDSYLFPYFIAPIIGPNRAHYLGLIYTLPSPQTGLFLLFICVACLLPDLAVKALYRTLYPSILHRVIQSLAKKDTVLDTFRQPMILLADVVGLKQELESGKYGFMFAQDDGRVISQGDLLKMYGAPDCRSSRRQNQNKPAAEHHLVEQSPVSSTKSLNSRNPRHVKWASHPTAEPIITEEPVVAKPNDEHKSSPSCEDTQVATMELPPGVDGP</sequence>
<dbReference type="GO" id="GO:0140326">
    <property type="term" value="F:ATPase-coupled intramembrane lipid transporter activity"/>
    <property type="evidence" value="ECO:0007669"/>
    <property type="project" value="UniProtKB-EC"/>
</dbReference>
<dbReference type="GO" id="GO:0005524">
    <property type="term" value="F:ATP binding"/>
    <property type="evidence" value="ECO:0007669"/>
    <property type="project" value="UniProtKB-UniRule"/>
</dbReference>
<evidence type="ECO:0000256" key="11">
    <source>
        <dbReference type="ARBA" id="ARBA00034036"/>
    </source>
</evidence>
<keyword evidence="8 14" id="KW-1278">Translocase</keyword>
<evidence type="ECO:0000256" key="15">
    <source>
        <dbReference type="SAM" id="MobiDB-lite"/>
    </source>
</evidence>
<feature type="non-terminal residue" evidence="18">
    <location>
        <position position="1"/>
    </location>
</feature>
<evidence type="ECO:0000256" key="6">
    <source>
        <dbReference type="ARBA" id="ARBA00022840"/>
    </source>
</evidence>
<evidence type="ECO:0000256" key="4">
    <source>
        <dbReference type="ARBA" id="ARBA00022723"/>
    </source>
</evidence>
<keyword evidence="9 14" id="KW-1133">Transmembrane helix</keyword>
<keyword evidence="19" id="KW-1185">Reference proteome</keyword>
<dbReference type="Pfam" id="PF16212">
    <property type="entry name" value="PhoLip_ATPase_C"/>
    <property type="match status" value="1"/>
</dbReference>
<dbReference type="PRINTS" id="PR00119">
    <property type="entry name" value="CATATPASE"/>
</dbReference>
<dbReference type="InterPro" id="IPR023214">
    <property type="entry name" value="HAD_sf"/>
</dbReference>
<keyword evidence="3 14" id="KW-0812">Transmembrane</keyword>
<dbReference type="GO" id="GO:0045332">
    <property type="term" value="P:phospholipid translocation"/>
    <property type="evidence" value="ECO:0007669"/>
    <property type="project" value="TreeGrafter"/>
</dbReference>
<dbReference type="NCBIfam" id="TIGR01652">
    <property type="entry name" value="ATPase-Plipid"/>
    <property type="match status" value="1"/>
</dbReference>
<evidence type="ECO:0000256" key="13">
    <source>
        <dbReference type="PIRSR" id="PIRSR606539-3"/>
    </source>
</evidence>
<evidence type="ECO:0000256" key="14">
    <source>
        <dbReference type="RuleBase" id="RU362033"/>
    </source>
</evidence>
<dbReference type="InterPro" id="IPR001757">
    <property type="entry name" value="P_typ_ATPase"/>
</dbReference>
<dbReference type="AlphaFoldDB" id="A0AA36FQK7"/>
<evidence type="ECO:0000256" key="10">
    <source>
        <dbReference type="ARBA" id="ARBA00023136"/>
    </source>
</evidence>
<dbReference type="PROSITE" id="PS00154">
    <property type="entry name" value="ATPASE_E1_E2"/>
    <property type="match status" value="1"/>
</dbReference>
<evidence type="ECO:0000256" key="8">
    <source>
        <dbReference type="ARBA" id="ARBA00022967"/>
    </source>
</evidence>
<feature type="binding site" evidence="13">
    <location>
        <position position="449"/>
    </location>
    <ligand>
        <name>Mg(2+)</name>
        <dbReference type="ChEBI" id="CHEBI:18420"/>
    </ligand>
</feature>
<name>A0AA36FQK7_9BILA</name>
<evidence type="ECO:0000313" key="18">
    <source>
        <dbReference type="EMBL" id="CAJ0561478.1"/>
    </source>
</evidence>
<dbReference type="NCBIfam" id="TIGR01494">
    <property type="entry name" value="ATPase_P-type"/>
    <property type="match status" value="2"/>
</dbReference>
<evidence type="ECO:0000256" key="2">
    <source>
        <dbReference type="ARBA" id="ARBA00008109"/>
    </source>
</evidence>
<dbReference type="EC" id="7.6.2.1" evidence="14"/>
<evidence type="ECO:0000259" key="16">
    <source>
        <dbReference type="Pfam" id="PF16209"/>
    </source>
</evidence>
<dbReference type="SUPFAM" id="SSF56784">
    <property type="entry name" value="HAD-like"/>
    <property type="match status" value="1"/>
</dbReference>
<comment type="subcellular location">
    <subcellularLocation>
        <location evidence="1 14">Membrane</location>
        <topology evidence="1 14">Multi-pass membrane protein</topology>
    </subcellularLocation>
</comment>
<dbReference type="GO" id="GO:0005802">
    <property type="term" value="C:trans-Golgi network"/>
    <property type="evidence" value="ECO:0007669"/>
    <property type="project" value="TreeGrafter"/>
</dbReference>
<dbReference type="SUPFAM" id="SSF81665">
    <property type="entry name" value="Calcium ATPase, transmembrane domain M"/>
    <property type="match status" value="1"/>
</dbReference>
<keyword evidence="10 14" id="KW-0472">Membrane</keyword>
<evidence type="ECO:0000256" key="7">
    <source>
        <dbReference type="ARBA" id="ARBA00022842"/>
    </source>
</evidence>
<dbReference type="InterPro" id="IPR006539">
    <property type="entry name" value="P-type_ATPase_IV"/>
</dbReference>
<evidence type="ECO:0000313" key="19">
    <source>
        <dbReference type="Proteomes" id="UP001177023"/>
    </source>
</evidence>
<dbReference type="GO" id="GO:0000287">
    <property type="term" value="F:magnesium ion binding"/>
    <property type="evidence" value="ECO:0007669"/>
    <property type="project" value="UniProtKB-UniRule"/>
</dbReference>
<comment type="catalytic activity">
    <reaction evidence="11 14">
        <text>ATP + H2O + phospholipidSide 1 = ADP + phosphate + phospholipidSide 2.</text>
        <dbReference type="EC" id="7.6.2.1"/>
    </reaction>
</comment>
<proteinExistence type="inferred from homology"/>
<keyword evidence="6 12" id="KW-0067">ATP-binding</keyword>
<organism evidence="18 19">
    <name type="scientific">Mesorhabditis spiculigera</name>
    <dbReference type="NCBI Taxonomy" id="96644"/>
    <lineage>
        <taxon>Eukaryota</taxon>
        <taxon>Metazoa</taxon>
        <taxon>Ecdysozoa</taxon>
        <taxon>Nematoda</taxon>
        <taxon>Chromadorea</taxon>
        <taxon>Rhabditida</taxon>
        <taxon>Rhabditina</taxon>
        <taxon>Rhabditomorpha</taxon>
        <taxon>Rhabditoidea</taxon>
        <taxon>Rhabditidae</taxon>
        <taxon>Mesorhabditinae</taxon>
        <taxon>Mesorhabditis</taxon>
    </lineage>
</organism>
<evidence type="ECO:0000256" key="12">
    <source>
        <dbReference type="PIRSR" id="PIRSR606539-2"/>
    </source>
</evidence>
<dbReference type="GO" id="GO:0005886">
    <property type="term" value="C:plasma membrane"/>
    <property type="evidence" value="ECO:0007669"/>
    <property type="project" value="TreeGrafter"/>
</dbReference>
<dbReference type="GO" id="GO:0016887">
    <property type="term" value="F:ATP hydrolysis activity"/>
    <property type="evidence" value="ECO:0007669"/>
    <property type="project" value="InterPro"/>
</dbReference>
<feature type="compositionally biased region" description="Polar residues" evidence="15">
    <location>
        <begin position="887"/>
        <end position="896"/>
    </location>
</feature>
<keyword evidence="7 13" id="KW-0460">Magnesium</keyword>
<dbReference type="InterPro" id="IPR032630">
    <property type="entry name" value="P_typ_ATPase_c"/>
</dbReference>
<feature type="transmembrane region" description="Helical" evidence="14">
    <location>
        <begin position="650"/>
        <end position="668"/>
    </location>
</feature>
<dbReference type="InterPro" id="IPR032631">
    <property type="entry name" value="P-type_ATPase_N"/>
</dbReference>
<feature type="transmembrane region" description="Helical" evidence="14">
    <location>
        <begin position="728"/>
        <end position="749"/>
    </location>
</feature>
<dbReference type="InterPro" id="IPR018303">
    <property type="entry name" value="ATPase_P-typ_P_site"/>
</dbReference>
<keyword evidence="4 13" id="KW-0479">Metal-binding</keyword>
<comment type="caution">
    <text evidence="18">The sequence shown here is derived from an EMBL/GenBank/DDBJ whole genome shotgun (WGS) entry which is preliminary data.</text>
</comment>
<evidence type="ECO:0000256" key="3">
    <source>
        <dbReference type="ARBA" id="ARBA00022692"/>
    </source>
</evidence>
<dbReference type="Gene3D" id="3.40.50.1000">
    <property type="entry name" value="HAD superfamily/HAD-like"/>
    <property type="match status" value="1"/>
</dbReference>
<dbReference type="EMBL" id="CATQJA010000553">
    <property type="protein sequence ID" value="CAJ0561478.1"/>
    <property type="molecule type" value="Genomic_DNA"/>
</dbReference>
<dbReference type="Gene3D" id="2.70.150.10">
    <property type="entry name" value="Calcium-transporting ATPase, cytoplasmic transduction domain A"/>
    <property type="match status" value="1"/>
</dbReference>
<evidence type="ECO:0000259" key="17">
    <source>
        <dbReference type="Pfam" id="PF16212"/>
    </source>
</evidence>
<comment type="caution">
    <text evidence="14">Lacks conserved residue(s) required for the propagation of feature annotation.</text>
</comment>